<protein>
    <recommendedName>
        <fullName evidence="3">C3H1-type domain-containing protein</fullName>
    </recommendedName>
</protein>
<evidence type="ECO:0000313" key="2">
    <source>
        <dbReference type="EMBL" id="CAE4616349.1"/>
    </source>
</evidence>
<accession>A0A7S4RL07</accession>
<feature type="region of interest" description="Disordered" evidence="1">
    <location>
        <begin position="1"/>
        <end position="25"/>
    </location>
</feature>
<dbReference type="EMBL" id="HBNR01051871">
    <property type="protein sequence ID" value="CAE4616349.1"/>
    <property type="molecule type" value="Transcribed_RNA"/>
</dbReference>
<reference evidence="2" key="1">
    <citation type="submission" date="2021-01" db="EMBL/GenBank/DDBJ databases">
        <authorList>
            <person name="Corre E."/>
            <person name="Pelletier E."/>
            <person name="Niang G."/>
            <person name="Scheremetjew M."/>
            <person name="Finn R."/>
            <person name="Kale V."/>
            <person name="Holt S."/>
            <person name="Cochrane G."/>
            <person name="Meng A."/>
            <person name="Brown T."/>
            <person name="Cohen L."/>
        </authorList>
    </citation>
    <scope>NUCLEOTIDE SEQUENCE</scope>
    <source>
        <strain evidence="2">CCMP3105</strain>
    </source>
</reference>
<feature type="compositionally biased region" description="Pro residues" evidence="1">
    <location>
        <begin position="334"/>
        <end position="350"/>
    </location>
</feature>
<evidence type="ECO:0008006" key="3">
    <source>
        <dbReference type="Google" id="ProtNLM"/>
    </source>
</evidence>
<feature type="region of interest" description="Disordered" evidence="1">
    <location>
        <begin position="330"/>
        <end position="366"/>
    </location>
</feature>
<name>A0A7S4RL07_9DINO</name>
<feature type="region of interest" description="Disordered" evidence="1">
    <location>
        <begin position="187"/>
        <end position="216"/>
    </location>
</feature>
<evidence type="ECO:0000256" key="1">
    <source>
        <dbReference type="SAM" id="MobiDB-lite"/>
    </source>
</evidence>
<sequence>MTSVEGAHSSMERAKPLPSMELPFDSLQEDPGILLSRMETRLDLLMPPSRELGEDPGILLSRMETPLDLLMPPPRELGESSLYNQDMMQYFQQVQAKLMSAGGSPLDEPRPKTPNQDLGLTLGHPEGRTEVEEVEEEEEEKLGYMSLKEARRTMSFPRWGSPGRHGQASGSGGGPAVVREGDRSFVSGLSPQKSPLDRSFMRGLSPQRTPLDSGWMPLTREATPIHPGTLGGAQAAWTLGPRFGQLPQRPSGGSDFTPHHHQFLPPPPVAEPSGLELTKCLEDYLQQQKLEWERQELSPLNVQANVYSTGFGVGVGDTVPAMGYPFSLQVDQQVPPPLPEAPPDGPPPGMGRPWPDTTSPLDPSLTMGSKLPAGMGSADVSNSVLSRGSLGHPHSCGLACKYVWRPRGCKDGERCKRCHVCRWRRATEREALAAERASG</sequence>
<gene>
    <name evidence="2" type="ORF">AMON00008_LOCUS36337</name>
</gene>
<proteinExistence type="predicted"/>
<feature type="region of interest" description="Disordered" evidence="1">
    <location>
        <begin position="101"/>
        <end position="141"/>
    </location>
</feature>
<dbReference type="AlphaFoldDB" id="A0A7S4RL07"/>
<organism evidence="2">
    <name type="scientific">Alexandrium monilatum</name>
    <dbReference type="NCBI Taxonomy" id="311494"/>
    <lineage>
        <taxon>Eukaryota</taxon>
        <taxon>Sar</taxon>
        <taxon>Alveolata</taxon>
        <taxon>Dinophyceae</taxon>
        <taxon>Gonyaulacales</taxon>
        <taxon>Pyrocystaceae</taxon>
        <taxon>Alexandrium</taxon>
    </lineage>
</organism>